<dbReference type="InterPro" id="IPR029324">
    <property type="entry name" value="AIF_C"/>
</dbReference>
<keyword evidence="12" id="KW-1185">Reference proteome</keyword>
<comment type="cofactor">
    <cofactor evidence="1">
        <name>FAD</name>
        <dbReference type="ChEBI" id="CHEBI:57692"/>
    </cofactor>
</comment>
<dbReference type="RefSeq" id="WP_119277907.1">
    <property type="nucleotide sequence ID" value="NZ_QWLA01000036.1"/>
</dbReference>
<dbReference type="InterPro" id="IPR023753">
    <property type="entry name" value="FAD/NAD-binding_dom"/>
</dbReference>
<comment type="catalytic activity">
    <reaction evidence="8">
        <text>A + NADH + H(+) = AH2 + NAD(+)</text>
        <dbReference type="Rhea" id="RHEA:11356"/>
        <dbReference type="ChEBI" id="CHEBI:13193"/>
        <dbReference type="ChEBI" id="CHEBI:15378"/>
        <dbReference type="ChEBI" id="CHEBI:17499"/>
        <dbReference type="ChEBI" id="CHEBI:57540"/>
        <dbReference type="ChEBI" id="CHEBI:57945"/>
    </reaction>
</comment>
<dbReference type="InterPro" id="IPR016156">
    <property type="entry name" value="FAD/NAD-linked_Rdtase_dimer_sf"/>
</dbReference>
<reference evidence="11 12" key="1">
    <citation type="submission" date="2018-08" db="EMBL/GenBank/DDBJ databases">
        <title>Meiothermus roseus NBRC 110900 genome sequencing project.</title>
        <authorList>
            <person name="Da Costa M.S."/>
            <person name="Albuquerque L."/>
            <person name="Raposo P."/>
            <person name="Froufe H.J.C."/>
            <person name="Barroso C.S."/>
            <person name="Egas C."/>
        </authorList>
    </citation>
    <scope>NUCLEOTIDE SEQUENCE [LARGE SCALE GENOMIC DNA]</scope>
    <source>
        <strain evidence="11 12">NBRC 110900</strain>
    </source>
</reference>
<evidence type="ECO:0000256" key="5">
    <source>
        <dbReference type="ARBA" id="ARBA00022946"/>
    </source>
</evidence>
<keyword evidence="7" id="KW-0520">NAD</keyword>
<dbReference type="InterPro" id="IPR050446">
    <property type="entry name" value="FAD-oxidoreductase/Apoptosis"/>
</dbReference>
<evidence type="ECO:0000256" key="6">
    <source>
        <dbReference type="ARBA" id="ARBA00023002"/>
    </source>
</evidence>
<dbReference type="PANTHER" id="PTHR43557:SF4">
    <property type="entry name" value="APOPTOSIS-INDUCING FACTOR 1, MITOCHONDRIAL"/>
    <property type="match status" value="1"/>
</dbReference>
<dbReference type="Gene3D" id="3.30.390.30">
    <property type="match status" value="1"/>
</dbReference>
<dbReference type="InterPro" id="IPR036188">
    <property type="entry name" value="FAD/NAD-bd_sf"/>
</dbReference>
<evidence type="ECO:0000256" key="3">
    <source>
        <dbReference type="ARBA" id="ARBA00022703"/>
    </source>
</evidence>
<dbReference type="Pfam" id="PF14721">
    <property type="entry name" value="AIF_C"/>
    <property type="match status" value="2"/>
</dbReference>
<dbReference type="SUPFAM" id="SSF51905">
    <property type="entry name" value="FAD/NAD(P)-binding domain"/>
    <property type="match status" value="1"/>
</dbReference>
<sequence>MPEYTYLIVGGGMAAEAALRGIREIDTAGTVGMVSDEPHPPYNRPPLSKGLWKDRTVDEIWRRADDLAAELHLRRRIVALDLERSEATDEQGEVYRFKKLLLATGCTPRRLPFGQEDILYYRTLEDYYRLRSQAEHGERFAVIGGGFIGSEIAAALVMNGKSVSMLFPEAGIGGRLFPPELARFLVDFYRGKGVDVRPGEGVVGLERRGQELRLHLQSGETLMVEGVIAGIGVSPNSELAAQAGLRTEDGIVVDELGQTSAPGVYAAGDVARFYNPALGSWLRVEHEDHANTHGRLVGRNMAAAHDPYHHLPFFYSDLFELGYEAVGILDSRLQTMSDWKDPFRQGVVYYLEAGRVRGVLLWNTWGKVEEARALIAEPGPFRPQDLRGRIG</sequence>
<dbReference type="GO" id="GO:0033108">
    <property type="term" value="P:mitochondrial respiratory chain complex assembly"/>
    <property type="evidence" value="ECO:0007669"/>
    <property type="project" value="TreeGrafter"/>
</dbReference>
<dbReference type="SMART" id="SM01353">
    <property type="entry name" value="AIF_C"/>
    <property type="match status" value="1"/>
</dbReference>
<dbReference type="EC" id="1.18.1.5" evidence="11"/>
<dbReference type="PANTHER" id="PTHR43557">
    <property type="entry name" value="APOPTOSIS-INDUCING FACTOR 1"/>
    <property type="match status" value="1"/>
</dbReference>
<dbReference type="GO" id="GO:0005737">
    <property type="term" value="C:cytoplasm"/>
    <property type="evidence" value="ECO:0007669"/>
    <property type="project" value="TreeGrafter"/>
</dbReference>
<dbReference type="PRINTS" id="PR00368">
    <property type="entry name" value="FADPNR"/>
</dbReference>
<dbReference type="GO" id="GO:0003954">
    <property type="term" value="F:NADH dehydrogenase activity"/>
    <property type="evidence" value="ECO:0007669"/>
    <property type="project" value="RHEA"/>
</dbReference>
<dbReference type="Proteomes" id="UP000265341">
    <property type="component" value="Unassembled WGS sequence"/>
</dbReference>
<evidence type="ECO:0000256" key="4">
    <source>
        <dbReference type="ARBA" id="ARBA00022827"/>
    </source>
</evidence>
<dbReference type="SUPFAM" id="SSF55424">
    <property type="entry name" value="FAD/NAD-linked reductases, dimerisation (C-terminal) domain"/>
    <property type="match status" value="1"/>
</dbReference>
<protein>
    <submittedName>
        <fullName evidence="11">Putidaredoxin reductase</fullName>
        <ecNumber evidence="11">1.18.1.5</ecNumber>
    </submittedName>
</protein>
<dbReference type="PRINTS" id="PR00469">
    <property type="entry name" value="PNDRDTASEII"/>
</dbReference>
<keyword evidence="6 11" id="KW-0560">Oxidoreductase</keyword>
<dbReference type="GO" id="GO:0012501">
    <property type="term" value="P:programmed cell death"/>
    <property type="evidence" value="ECO:0007669"/>
    <property type="project" value="TreeGrafter"/>
</dbReference>
<evidence type="ECO:0000259" key="9">
    <source>
        <dbReference type="Pfam" id="PF07992"/>
    </source>
</evidence>
<dbReference type="GO" id="GO:0016174">
    <property type="term" value="F:NAD(P)H oxidase H2O2-forming activity"/>
    <property type="evidence" value="ECO:0007669"/>
    <property type="project" value="TreeGrafter"/>
</dbReference>
<evidence type="ECO:0000259" key="10">
    <source>
        <dbReference type="Pfam" id="PF14721"/>
    </source>
</evidence>
<evidence type="ECO:0000313" key="12">
    <source>
        <dbReference type="Proteomes" id="UP000265341"/>
    </source>
</evidence>
<proteinExistence type="predicted"/>
<evidence type="ECO:0000256" key="2">
    <source>
        <dbReference type="ARBA" id="ARBA00022630"/>
    </source>
</evidence>
<evidence type="ECO:0000256" key="7">
    <source>
        <dbReference type="ARBA" id="ARBA00023027"/>
    </source>
</evidence>
<comment type="caution">
    <text evidence="11">The sequence shown here is derived from an EMBL/GenBank/DDBJ whole genome shotgun (WGS) entry which is preliminary data.</text>
</comment>
<keyword evidence="5" id="KW-0809">Transit peptide</keyword>
<keyword evidence="3" id="KW-0053">Apoptosis</keyword>
<dbReference type="Pfam" id="PF07992">
    <property type="entry name" value="Pyr_redox_2"/>
    <property type="match status" value="1"/>
</dbReference>
<dbReference type="GO" id="GO:0071949">
    <property type="term" value="F:FAD binding"/>
    <property type="evidence" value="ECO:0007669"/>
    <property type="project" value="TreeGrafter"/>
</dbReference>
<feature type="domain" description="FAD/NAD(P)-binding" evidence="9">
    <location>
        <begin position="5"/>
        <end position="275"/>
    </location>
</feature>
<evidence type="ECO:0000256" key="8">
    <source>
        <dbReference type="ARBA" id="ARBA00047786"/>
    </source>
</evidence>
<accession>A0A399ES59</accession>
<dbReference type="OrthoDB" id="9802028at2"/>
<keyword evidence="4" id="KW-0274">FAD</keyword>
<name>A0A399ES59_9DEIN</name>
<dbReference type="AlphaFoldDB" id="A0A399ES59"/>
<dbReference type="Gene3D" id="3.50.50.60">
    <property type="entry name" value="FAD/NAD(P)-binding domain"/>
    <property type="match status" value="2"/>
</dbReference>
<evidence type="ECO:0000256" key="1">
    <source>
        <dbReference type="ARBA" id="ARBA00001974"/>
    </source>
</evidence>
<feature type="domain" description="Mitochondrial apoptosis-inducing factor C-terminal" evidence="10">
    <location>
        <begin position="340"/>
        <end position="376"/>
    </location>
</feature>
<evidence type="ECO:0000313" key="11">
    <source>
        <dbReference type="EMBL" id="RIH85889.1"/>
    </source>
</evidence>
<organism evidence="11 12">
    <name type="scientific">Calidithermus roseus</name>
    <dbReference type="NCBI Taxonomy" id="1644118"/>
    <lineage>
        <taxon>Bacteria</taxon>
        <taxon>Thermotogati</taxon>
        <taxon>Deinococcota</taxon>
        <taxon>Deinococci</taxon>
        <taxon>Thermales</taxon>
        <taxon>Thermaceae</taxon>
        <taxon>Calidithermus</taxon>
    </lineage>
</organism>
<feature type="domain" description="Mitochondrial apoptosis-inducing factor C-terminal" evidence="10">
    <location>
        <begin position="298"/>
        <end position="339"/>
    </location>
</feature>
<dbReference type="EMBL" id="QWLA01000036">
    <property type="protein sequence ID" value="RIH85889.1"/>
    <property type="molecule type" value="Genomic_DNA"/>
</dbReference>
<gene>
    <name evidence="11" type="primary">camA</name>
    <name evidence="11" type="ORF">Mrose_02007</name>
</gene>
<keyword evidence="2" id="KW-0285">Flavoprotein</keyword>
<dbReference type="GO" id="GO:0046983">
    <property type="term" value="F:protein dimerization activity"/>
    <property type="evidence" value="ECO:0007669"/>
    <property type="project" value="InterPro"/>
</dbReference>